<dbReference type="PANTHER" id="PTHR43656:SF2">
    <property type="entry name" value="BINDING OXIDOREDUCTASE, PUTATIVE (AFU_ORTHOLOGUE AFUA_2G08260)-RELATED"/>
    <property type="match status" value="1"/>
</dbReference>
<dbReference type="Pfam" id="PF00724">
    <property type="entry name" value="Oxidored_FMN"/>
    <property type="match status" value="1"/>
</dbReference>
<dbReference type="STRING" id="36847.CLNEO_09780"/>
<dbReference type="AlphaFoldDB" id="A0A136WGV5"/>
<evidence type="ECO:0000256" key="2">
    <source>
        <dbReference type="ARBA" id="ARBA00023002"/>
    </source>
</evidence>
<evidence type="ECO:0000259" key="3">
    <source>
        <dbReference type="Pfam" id="PF00724"/>
    </source>
</evidence>
<name>A0A136WGV5_9FIRM</name>
<proteinExistence type="predicted"/>
<dbReference type="EMBL" id="LRVM01000002">
    <property type="protein sequence ID" value="KXL53752.1"/>
    <property type="molecule type" value="Genomic_DNA"/>
</dbReference>
<protein>
    <submittedName>
        <fullName evidence="4">NADH oxidase</fullName>
        <ecNumber evidence="4">1.-.-.-</ecNumber>
    </submittedName>
</protein>
<dbReference type="Proteomes" id="UP000070539">
    <property type="component" value="Unassembled WGS sequence"/>
</dbReference>
<dbReference type="PANTHER" id="PTHR43656">
    <property type="entry name" value="BINDING OXIDOREDUCTASE, PUTATIVE (AFU_ORTHOLOGUE AFUA_2G08260)-RELATED"/>
    <property type="match status" value="1"/>
</dbReference>
<dbReference type="PATRIC" id="fig|36847.3.peg.1143"/>
<keyword evidence="1" id="KW-0285">Flavoprotein</keyword>
<feature type="domain" description="NADH:flavin oxidoreductase/NADH oxidase N-terminal" evidence="3">
    <location>
        <begin position="4"/>
        <end position="332"/>
    </location>
</feature>
<dbReference type="InterPro" id="IPR001155">
    <property type="entry name" value="OxRdtase_FMN_N"/>
</dbReference>
<dbReference type="GO" id="GO:0016491">
    <property type="term" value="F:oxidoreductase activity"/>
    <property type="evidence" value="ECO:0007669"/>
    <property type="project" value="UniProtKB-KW"/>
</dbReference>
<dbReference type="OrthoDB" id="9772736at2"/>
<dbReference type="InterPro" id="IPR051799">
    <property type="entry name" value="NADH_flavin_oxidoreductase"/>
</dbReference>
<dbReference type="EC" id="1.-.-.-" evidence="4"/>
<accession>A0A136WGV5</accession>
<dbReference type="RefSeq" id="WP_066085470.1">
    <property type="nucleotide sequence ID" value="NZ_LRVM01000002.1"/>
</dbReference>
<keyword evidence="2 4" id="KW-0560">Oxidoreductase</keyword>
<organism evidence="4 5">
    <name type="scientific">Anaerotignum neopropionicum</name>
    <dbReference type="NCBI Taxonomy" id="36847"/>
    <lineage>
        <taxon>Bacteria</taxon>
        <taxon>Bacillati</taxon>
        <taxon>Bacillota</taxon>
        <taxon>Clostridia</taxon>
        <taxon>Lachnospirales</taxon>
        <taxon>Anaerotignaceae</taxon>
        <taxon>Anaerotignum</taxon>
    </lineage>
</organism>
<dbReference type="GO" id="GO:0010181">
    <property type="term" value="F:FMN binding"/>
    <property type="evidence" value="ECO:0007669"/>
    <property type="project" value="InterPro"/>
</dbReference>
<sequence length="366" mass="41285">MKRLFDNTTLSNMNLKNRFFRSATWEAMADNKGHMTEKLYNVYENLAKGGVGTIITGYAYVTEDEQPNPRMMGIYNDSFIEEYKAFTDRIHKFDTNIILQIAYGGSQTNFNVGERIILGPSAVAHSIYGVTPKEATKEEIRGLVESFADASLRAKKSGFDGVQFHAAHGYIYSQFLSPHYNKRTDEYGGNIENRARIIFETLAAVREKVGTGFPVLIKLNCSDFIEDGFSFEDCKYVCKRLEELGIDAIEISGVVGAKTEDRSVKEKGLKYLENESYFRKYAAEIAEEVNVPVILVGGNRSLTLMNDILDNTKIQYFSLSRPFLREFDLINRWGGEDNSKAKCISCGKCIDVQGNSCIFSRNKGMD</sequence>
<dbReference type="InterPro" id="IPR013785">
    <property type="entry name" value="Aldolase_TIM"/>
</dbReference>
<reference evidence="4 5" key="1">
    <citation type="submission" date="2016-01" db="EMBL/GenBank/DDBJ databases">
        <title>Genome sequence of Clostridium neopropionicum X4, DSM-3847.</title>
        <authorList>
            <person name="Poehlein A."/>
            <person name="Beck M.H."/>
            <person name="Bengelsdorf F.R."/>
            <person name="Daniel R."/>
            <person name="Duerre P."/>
        </authorList>
    </citation>
    <scope>NUCLEOTIDE SEQUENCE [LARGE SCALE GENOMIC DNA]</scope>
    <source>
        <strain evidence="4 5">DSM-3847</strain>
    </source>
</reference>
<evidence type="ECO:0000313" key="5">
    <source>
        <dbReference type="Proteomes" id="UP000070539"/>
    </source>
</evidence>
<dbReference type="Gene3D" id="3.20.20.70">
    <property type="entry name" value="Aldolase class I"/>
    <property type="match status" value="1"/>
</dbReference>
<evidence type="ECO:0000313" key="4">
    <source>
        <dbReference type="EMBL" id="KXL53752.1"/>
    </source>
</evidence>
<comment type="caution">
    <text evidence="4">The sequence shown here is derived from an EMBL/GenBank/DDBJ whole genome shotgun (WGS) entry which is preliminary data.</text>
</comment>
<evidence type="ECO:0000256" key="1">
    <source>
        <dbReference type="ARBA" id="ARBA00022630"/>
    </source>
</evidence>
<keyword evidence="5" id="KW-1185">Reference proteome</keyword>
<gene>
    <name evidence="4" type="ORF">CLNEO_09780</name>
</gene>
<dbReference type="CDD" id="cd02803">
    <property type="entry name" value="OYE_like_FMN_family"/>
    <property type="match status" value="1"/>
</dbReference>
<dbReference type="SUPFAM" id="SSF51395">
    <property type="entry name" value="FMN-linked oxidoreductases"/>
    <property type="match status" value="1"/>
</dbReference>